<organism evidence="3 4">
    <name type="scientific">Luteolibacter luteus</name>
    <dbReference type="NCBI Taxonomy" id="2728835"/>
    <lineage>
        <taxon>Bacteria</taxon>
        <taxon>Pseudomonadati</taxon>
        <taxon>Verrucomicrobiota</taxon>
        <taxon>Verrucomicrobiia</taxon>
        <taxon>Verrucomicrobiales</taxon>
        <taxon>Verrucomicrobiaceae</taxon>
        <taxon>Luteolibacter</taxon>
    </lineage>
</organism>
<dbReference type="RefSeq" id="WP_169453058.1">
    <property type="nucleotide sequence ID" value="NZ_CP051774.1"/>
</dbReference>
<accession>A0A858RDG6</accession>
<sequence length="1513" mass="150768">MNTNRSILLRAALRTLAISAMPVAVHAQNVISLNFTDGGSAPGSTISAGTPGAIPIAASRWTNLDSTNGDGTVASLIDNTGAATTTGINWISANTWRSGGTTVNGNGQLTKGYLDDGSGGCQITLSGIPYLSYNAYIIVGTDQGGGTQGTANYRPVRVNGIPWSHNDTATVQADANWTGQNWTDGTSLVEGQNYLKVPNLGGLTLSITGGNNSGGARGPIAGLQIENSYTGLFSYWDINGTTAGAGGAAPAGTWSNSATNWNSNADGTGVTAGWAGAGHTAVFAAGADATGSYTVNISGTQTADAVITEQGNITLSGGGLNLAAPAVLRAGTGASLTINTALSGTNGVVLEGASDISVSGAHTVSGAAVVSVPSLILNSGTSFPSLGGLVVGNNVTMIADTSSLTTTGAMSAGNGAQINSAGTTLAIGGNINFTGSGYSGSGASTMTGRGLFMNQGVVDSSVALTNTSAITLTGAGTAQANLEFNGGSVSLLDSSKITTDRFVNRGNARPHTLTIGGSSQINVTDDLIFGDNTNAAITINQTGGSVTNIGTTNNPGGNDMSNRWGHWGGGTTVYNLSGGTLNLTGAPLYLTWDGPATLTVSDTGIANLRGIDMGFGGRTQASTINLNTGARINIGAAGITTGGTANKVINLNGGTLGSLATWTGTVPMNVLAATTFDTTGGSMQLNGALTGTGTLTIQGGGTVGLAGVNTYTGATTVTGNSRVLFGQGGANASTVTVQSGSSFGAGSLTTPGIGAANNVVSENGGGSNFRVGPVNSDMVDLLNLNVTGTHTLTVTPTGQIAPNTVFTVIDYAALSGAGYAGINVVSSTPRAVVTKEADNGSTIDVKVVSFDAVAWKGNHPTTPNLWDLNTTQNWQTTATNVATTFQQNDILIFDDTAATGNITLAGTLSPASMEFNNSTLPYVLSGSGTLAGNANLTKNGTALLELGNASNTYTGTTTITDGILRIGNGTTGALPAGGVLVMDGGEVQVNTAAGSTFANPVTMNAGTLAFKGTGDLAFDAPITNGLGNLFFDRAGTVLRSAQTPITGTLIVNSGTFAFDGTQTQNFLPANKLVTVNPGATFEHRGLNAFPTAANGIDVEATDATVRFISGGSVASGAETQSHAHLRNLTMSGSTLELGYFGTGAAYNEESFQLNGVLGITGTTPSVVNTLAGATPATSGIALIAGSTIDVPDVTGSPAADFTINAELETSDANAGSLLKSGTGTLVLNNANTYPGATTVPEGTLIVNGSLAGGAVTIDPGATLGGSGVIGGQVTISAGATVAPGASAGDLTTGTAFLTGTYACEIDGTNADTLVVNGDLDLTGSTLNITTLGGGTTLGTYVIASYTGTLTGTFDTVTGVPSGYSLNYNAVAKRIEITNGTDAYGSWEAANGITGAGGNADSDNDGISNAIEFVIGGDPSGPGSDSNSKKPTSTVDATYLNVTFRRTQESLSYDPGIEYGNDLSGWAPAQNGVDGVIITVTPNIEPGVDSVFVKIPRALAEDDKFFARLKVTVP</sequence>
<name>A0A858RDG6_9BACT</name>
<evidence type="ECO:0000313" key="3">
    <source>
        <dbReference type="EMBL" id="QJE94837.1"/>
    </source>
</evidence>
<dbReference type="KEGG" id="luo:HHL09_03270"/>
<reference evidence="3 4" key="1">
    <citation type="submission" date="2020-04" db="EMBL/GenBank/DDBJ databases">
        <title>Luteolibacter sp. G-1-1-1 isolated from soil.</title>
        <authorList>
            <person name="Dahal R.H."/>
        </authorList>
    </citation>
    <scope>NUCLEOTIDE SEQUENCE [LARGE SCALE GENOMIC DNA]</scope>
    <source>
        <strain evidence="3 4">G-1-1-1</strain>
    </source>
</reference>
<dbReference type="SUPFAM" id="SSF51126">
    <property type="entry name" value="Pectin lyase-like"/>
    <property type="match status" value="1"/>
</dbReference>
<proteinExistence type="predicted"/>
<keyword evidence="1 2" id="KW-0732">Signal</keyword>
<dbReference type="NCBIfam" id="TIGR02601">
    <property type="entry name" value="autotrns_rpt"/>
    <property type="match status" value="2"/>
</dbReference>
<evidence type="ECO:0000256" key="2">
    <source>
        <dbReference type="SAM" id="SignalP"/>
    </source>
</evidence>
<protein>
    <recommendedName>
        <fullName evidence="5">Autotransporter-associated beta strand protein</fullName>
    </recommendedName>
</protein>
<evidence type="ECO:0000256" key="1">
    <source>
        <dbReference type="ARBA" id="ARBA00022729"/>
    </source>
</evidence>
<evidence type="ECO:0008006" key="5">
    <source>
        <dbReference type="Google" id="ProtNLM"/>
    </source>
</evidence>
<gene>
    <name evidence="3" type="ORF">HHL09_03270</name>
</gene>
<feature type="chain" id="PRO_5032635901" description="Autotransporter-associated beta strand protein" evidence="2">
    <location>
        <begin position="28"/>
        <end position="1513"/>
    </location>
</feature>
<evidence type="ECO:0000313" key="4">
    <source>
        <dbReference type="Proteomes" id="UP000501812"/>
    </source>
</evidence>
<dbReference type="Pfam" id="PF12951">
    <property type="entry name" value="PATR"/>
    <property type="match status" value="2"/>
</dbReference>
<dbReference type="InterPro" id="IPR013425">
    <property type="entry name" value="Autotrns_rpt"/>
</dbReference>
<keyword evidence="4" id="KW-1185">Reference proteome</keyword>
<feature type="signal peptide" evidence="2">
    <location>
        <begin position="1"/>
        <end position="27"/>
    </location>
</feature>
<dbReference type="EMBL" id="CP051774">
    <property type="protein sequence ID" value="QJE94837.1"/>
    <property type="molecule type" value="Genomic_DNA"/>
</dbReference>
<dbReference type="InterPro" id="IPR011050">
    <property type="entry name" value="Pectin_lyase_fold/virulence"/>
</dbReference>
<dbReference type="Proteomes" id="UP000501812">
    <property type="component" value="Chromosome"/>
</dbReference>